<dbReference type="RefSeq" id="WP_316685775.1">
    <property type="nucleotide sequence ID" value="NZ_CP103837.1"/>
</dbReference>
<protein>
    <recommendedName>
        <fullName evidence="4">TonB C-terminal domain-containing protein</fullName>
    </recommendedName>
</protein>
<organism evidence="2 3">
    <name type="scientific">Xanthomonas dyei</name>
    <dbReference type="NCBI Taxonomy" id="743699"/>
    <lineage>
        <taxon>Bacteria</taxon>
        <taxon>Pseudomonadati</taxon>
        <taxon>Pseudomonadota</taxon>
        <taxon>Gammaproteobacteria</taxon>
        <taxon>Lysobacterales</taxon>
        <taxon>Lysobacteraceae</taxon>
        <taxon>Xanthomonas</taxon>
    </lineage>
</organism>
<evidence type="ECO:0000313" key="3">
    <source>
        <dbReference type="Proteomes" id="UP001304534"/>
    </source>
</evidence>
<accession>A0ABZ0D7B9</accession>
<evidence type="ECO:0000313" key="2">
    <source>
        <dbReference type="EMBL" id="WOB24452.1"/>
    </source>
</evidence>
<evidence type="ECO:0000256" key="1">
    <source>
        <dbReference type="SAM" id="SignalP"/>
    </source>
</evidence>
<evidence type="ECO:0008006" key="4">
    <source>
        <dbReference type="Google" id="ProtNLM"/>
    </source>
</evidence>
<feature type="signal peptide" evidence="1">
    <location>
        <begin position="1"/>
        <end position="21"/>
    </location>
</feature>
<gene>
    <name evidence="2" type="ORF">NYR99_11450</name>
</gene>
<feature type="chain" id="PRO_5046016572" description="TonB C-terminal domain-containing protein" evidence="1">
    <location>
        <begin position="22"/>
        <end position="233"/>
    </location>
</feature>
<proteinExistence type="predicted"/>
<dbReference type="GeneID" id="95584498"/>
<reference evidence="2 3" key="1">
    <citation type="submission" date="2022-08" db="EMBL/GenBank/DDBJ databases">
        <title>Whole genome sequencing-based tracing of a 2022 introduction and outbreak of Xanthomonas hortorum pv. pelargonii.</title>
        <authorList>
            <person name="Iruegas-Bocardo F."/>
            <person name="Weisberg A.K."/>
            <person name="Riutta E.R."/>
            <person name="Kilday K."/>
            <person name="Bonkowski J.C."/>
            <person name="Creswell T."/>
            <person name="Daughtrey M.L."/>
            <person name="Rane K."/>
            <person name="Grunwald N.J."/>
            <person name="Chang J.H."/>
            <person name="Putnam M.L."/>
        </authorList>
    </citation>
    <scope>NUCLEOTIDE SEQUENCE [LARGE SCALE GENOMIC DNA]</scope>
    <source>
        <strain evidence="2 3">22-325</strain>
    </source>
</reference>
<dbReference type="EMBL" id="CP103840">
    <property type="protein sequence ID" value="WOB24452.1"/>
    <property type="molecule type" value="Genomic_DNA"/>
</dbReference>
<keyword evidence="3" id="KW-1185">Reference proteome</keyword>
<keyword evidence="1" id="KW-0732">Signal</keyword>
<dbReference type="Proteomes" id="UP001304534">
    <property type="component" value="Chromosome"/>
</dbReference>
<name>A0ABZ0D7B9_9XANT</name>
<sequence>MNASRLVLLAAAALQPAVAVAAAAAASESVYLEFLWEARPPHSIARQQTNQFLTNGQHHHQVCVATDLADTDVGGLVLKAFDASGQEVSSHQYPDYRGAKQCYGADLGHGRAPGLWTFQAKTGDGRIGESTVRVHARLEDSPLSTDPGMPYVVGRPNYDASIPQSQWSGRLVWDMTVDAQGKVTAVSVSTAEGVGLKLRDRAIAAGYLSLFFPDKQRETTPLIWRRELLFAPE</sequence>